<protein>
    <submittedName>
        <fullName evidence="17">TonB-dependent receptor</fullName>
    </submittedName>
</protein>
<dbReference type="InterPro" id="IPR036942">
    <property type="entry name" value="Beta-barrel_TonB_sf"/>
</dbReference>
<dbReference type="GO" id="GO:0009279">
    <property type="term" value="C:cell outer membrane"/>
    <property type="evidence" value="ECO:0007669"/>
    <property type="project" value="UniProtKB-SubCell"/>
</dbReference>
<keyword evidence="8 12" id="KW-0798">TonB box</keyword>
<evidence type="ECO:0000256" key="6">
    <source>
        <dbReference type="ARBA" id="ARBA00023004"/>
    </source>
</evidence>
<evidence type="ECO:0000313" key="17">
    <source>
        <dbReference type="EMBL" id="MBB2159194.1"/>
    </source>
</evidence>
<sequence length="769" mass="84133">MAAVIATSAMLVGHASIAEAQDPPPPAKAVAKGRRSRAAPPPPQGEVIAVTASGQTARIRHLPQSVSSYSSEQLQEMGIRDTKDLLGITPGISLATSSLSPTGESQQLVIRGVGNNAQLEPGTGTYVDEIYMPAISFDMGFLDPARVDIYKGPENVLFSRNSEAGAVSITTRAPGDRTISRMEVGYGSYNTAKVQAMVSGRIARGVYGSLLAYYTRSDGYFKNTGSSPRYQNPYFPGQDLVALYGSHIRLGKYTGIEQNAGFRSEFRFVPTDRIEIRLIGDYHRDNGNQSAGGPLTSCHCYDILGDLAYQADSADYGVGINAKWHLPFGTLTSVTSWREAYSDAPIDFVGNAAYKNNLQVLYEEQQSKVQTLRLDSLPTRRLTWGGGISAYKDREYSNRFYSLADLNDPDGGAPSLYSGFWNSQIVALRRTGIAGFVHAGYAITQRLHLDAGVRYTWEHVDASGLERYVMPVNGVLTAPRSSLQNGWQSFNSPVQNSHGWYNASPSASLRYDFPDLGSIYFSYAQGFKSGSYQKAPFLPSDVTPVAPEKATNYELGGKFRIAHRVNLTVAGYDIEMKNQQVQSTVIRDGITSHAITNAAASRVTGFEGGLDAQVTQRLNISGSISYTASRFLNYVIYPGAGLTPVVRTGDRLPSTPDWTADVMGSYTVPLAPEQSLAFQANFRWVDSSYVGSNATSSDPILDIPAWNRLDLRITYKRPRWRASFYINNALDRYIILSKFNAFFVQPSGAFIHNIVASPMMTGFELSHDF</sequence>
<evidence type="ECO:0000256" key="10">
    <source>
        <dbReference type="ARBA" id="ARBA00023237"/>
    </source>
</evidence>
<evidence type="ECO:0000259" key="15">
    <source>
        <dbReference type="Pfam" id="PF00593"/>
    </source>
</evidence>
<evidence type="ECO:0000256" key="5">
    <source>
        <dbReference type="ARBA" id="ARBA00022692"/>
    </source>
</evidence>
<dbReference type="AlphaFoldDB" id="A0A7W4NJY9"/>
<name>A0A7W4NJY9_9PROT</name>
<evidence type="ECO:0000256" key="3">
    <source>
        <dbReference type="ARBA" id="ARBA00022452"/>
    </source>
</evidence>
<evidence type="ECO:0000259" key="16">
    <source>
        <dbReference type="Pfam" id="PF07715"/>
    </source>
</evidence>
<dbReference type="RefSeq" id="WP_182996072.1">
    <property type="nucleotide sequence ID" value="NZ_JABEQJ010000003.1"/>
</dbReference>
<dbReference type="InterPro" id="IPR039426">
    <property type="entry name" value="TonB-dep_rcpt-like"/>
</dbReference>
<keyword evidence="14" id="KW-0732">Signal</keyword>
<evidence type="ECO:0000256" key="9">
    <source>
        <dbReference type="ARBA" id="ARBA00023136"/>
    </source>
</evidence>
<feature type="domain" description="TonB-dependent receptor-like beta-barrel" evidence="15">
    <location>
        <begin position="280"/>
        <end position="728"/>
    </location>
</feature>
<evidence type="ECO:0000313" key="18">
    <source>
        <dbReference type="Proteomes" id="UP000589085"/>
    </source>
</evidence>
<proteinExistence type="inferred from homology"/>
<keyword evidence="2 11" id="KW-0813">Transport</keyword>
<evidence type="ECO:0000256" key="8">
    <source>
        <dbReference type="ARBA" id="ARBA00023077"/>
    </source>
</evidence>
<comment type="caution">
    <text evidence="17">The sequence shown here is derived from an EMBL/GenBank/DDBJ whole genome shotgun (WGS) entry which is preliminary data.</text>
</comment>
<feature type="chain" id="PRO_5030595654" evidence="14">
    <location>
        <begin position="21"/>
        <end position="769"/>
    </location>
</feature>
<dbReference type="SUPFAM" id="SSF56935">
    <property type="entry name" value="Porins"/>
    <property type="match status" value="1"/>
</dbReference>
<dbReference type="PANTHER" id="PTHR32552">
    <property type="entry name" value="FERRICHROME IRON RECEPTOR-RELATED"/>
    <property type="match status" value="1"/>
</dbReference>
<dbReference type="PROSITE" id="PS52016">
    <property type="entry name" value="TONB_DEPENDENT_REC_3"/>
    <property type="match status" value="1"/>
</dbReference>
<comment type="subcellular location">
    <subcellularLocation>
        <location evidence="1 11">Cell outer membrane</location>
        <topology evidence="1 11">Multi-pass membrane protein</topology>
    </subcellularLocation>
</comment>
<dbReference type="Pfam" id="PF07715">
    <property type="entry name" value="Plug"/>
    <property type="match status" value="1"/>
</dbReference>
<gene>
    <name evidence="17" type="ORF">HLH48_03220</name>
</gene>
<dbReference type="EMBL" id="JABEQJ010000003">
    <property type="protein sequence ID" value="MBB2159194.1"/>
    <property type="molecule type" value="Genomic_DNA"/>
</dbReference>
<dbReference type="PANTHER" id="PTHR32552:SF81">
    <property type="entry name" value="TONB-DEPENDENT OUTER MEMBRANE RECEPTOR"/>
    <property type="match status" value="1"/>
</dbReference>
<reference evidence="17 18" key="1">
    <citation type="submission" date="2020-04" db="EMBL/GenBank/DDBJ databases">
        <title>Description of novel Gluconacetobacter.</title>
        <authorList>
            <person name="Sombolestani A."/>
        </authorList>
    </citation>
    <scope>NUCLEOTIDE SEQUENCE [LARGE SCALE GENOMIC DNA]</scope>
    <source>
        <strain evidence="17 18">LMG 19747</strain>
    </source>
</reference>
<feature type="domain" description="TonB-dependent receptor plug" evidence="16">
    <location>
        <begin position="59"/>
        <end position="165"/>
    </location>
</feature>
<evidence type="ECO:0000256" key="7">
    <source>
        <dbReference type="ARBA" id="ARBA00023065"/>
    </source>
</evidence>
<dbReference type="Proteomes" id="UP000589085">
    <property type="component" value="Unassembled WGS sequence"/>
</dbReference>
<keyword evidence="7" id="KW-0406">Ion transport</keyword>
<organism evidence="17 18">
    <name type="scientific">Gluconacetobacter sacchari</name>
    <dbReference type="NCBI Taxonomy" id="92759"/>
    <lineage>
        <taxon>Bacteria</taxon>
        <taxon>Pseudomonadati</taxon>
        <taxon>Pseudomonadota</taxon>
        <taxon>Alphaproteobacteria</taxon>
        <taxon>Acetobacterales</taxon>
        <taxon>Acetobacteraceae</taxon>
        <taxon>Gluconacetobacter</taxon>
    </lineage>
</organism>
<keyword evidence="5 11" id="KW-0812">Transmembrane</keyword>
<keyword evidence="3 11" id="KW-1134">Transmembrane beta strand</keyword>
<keyword evidence="17" id="KW-0675">Receptor</keyword>
<evidence type="ECO:0000256" key="4">
    <source>
        <dbReference type="ARBA" id="ARBA00022496"/>
    </source>
</evidence>
<evidence type="ECO:0000256" key="14">
    <source>
        <dbReference type="SAM" id="SignalP"/>
    </source>
</evidence>
<evidence type="ECO:0000256" key="13">
    <source>
        <dbReference type="SAM" id="MobiDB-lite"/>
    </source>
</evidence>
<keyword evidence="10 11" id="KW-0998">Cell outer membrane</keyword>
<dbReference type="Gene3D" id="2.40.170.20">
    <property type="entry name" value="TonB-dependent receptor, beta-barrel domain"/>
    <property type="match status" value="1"/>
</dbReference>
<dbReference type="InterPro" id="IPR000531">
    <property type="entry name" value="Beta-barrel_TonB"/>
</dbReference>
<evidence type="ECO:0000256" key="2">
    <source>
        <dbReference type="ARBA" id="ARBA00022448"/>
    </source>
</evidence>
<keyword evidence="9 11" id="KW-0472">Membrane</keyword>
<comment type="similarity">
    <text evidence="11 12">Belongs to the TonB-dependent receptor family.</text>
</comment>
<evidence type="ECO:0000256" key="12">
    <source>
        <dbReference type="RuleBase" id="RU003357"/>
    </source>
</evidence>
<dbReference type="InterPro" id="IPR012910">
    <property type="entry name" value="Plug_dom"/>
</dbReference>
<evidence type="ECO:0000256" key="11">
    <source>
        <dbReference type="PROSITE-ProRule" id="PRU01360"/>
    </source>
</evidence>
<feature type="signal peptide" evidence="14">
    <location>
        <begin position="1"/>
        <end position="20"/>
    </location>
</feature>
<dbReference type="Pfam" id="PF00593">
    <property type="entry name" value="TonB_dep_Rec_b-barrel"/>
    <property type="match status" value="1"/>
</dbReference>
<accession>A0A7W4NJY9</accession>
<feature type="region of interest" description="Disordered" evidence="13">
    <location>
        <begin position="17"/>
        <end position="46"/>
    </location>
</feature>
<keyword evidence="4" id="KW-0410">Iron transport</keyword>
<evidence type="ECO:0000256" key="1">
    <source>
        <dbReference type="ARBA" id="ARBA00004571"/>
    </source>
</evidence>
<keyword evidence="6" id="KW-0408">Iron</keyword>
<dbReference type="GO" id="GO:0006826">
    <property type="term" value="P:iron ion transport"/>
    <property type="evidence" value="ECO:0007669"/>
    <property type="project" value="UniProtKB-KW"/>
</dbReference>